<dbReference type="InterPro" id="IPR050267">
    <property type="entry name" value="Anti-sigma-factor_SerPK"/>
</dbReference>
<dbReference type="InterPro" id="IPR036890">
    <property type="entry name" value="HATPase_C_sf"/>
</dbReference>
<protein>
    <submittedName>
        <fullName evidence="4">ATP-binding protein</fullName>
    </submittedName>
</protein>
<evidence type="ECO:0000313" key="4">
    <source>
        <dbReference type="EMBL" id="XDQ41806.1"/>
    </source>
</evidence>
<dbReference type="GO" id="GO:0004674">
    <property type="term" value="F:protein serine/threonine kinase activity"/>
    <property type="evidence" value="ECO:0007669"/>
    <property type="project" value="UniProtKB-KW"/>
</dbReference>
<accession>A0AB39QGB8</accession>
<dbReference type="InterPro" id="IPR003594">
    <property type="entry name" value="HATPase_dom"/>
</dbReference>
<proteinExistence type="predicted"/>
<dbReference type="Pfam" id="PF13581">
    <property type="entry name" value="HATPase_c_2"/>
    <property type="match status" value="1"/>
</dbReference>
<dbReference type="EMBL" id="CP163441">
    <property type="protein sequence ID" value="XDQ41806.1"/>
    <property type="molecule type" value="Genomic_DNA"/>
</dbReference>
<evidence type="ECO:0000256" key="1">
    <source>
        <dbReference type="ARBA" id="ARBA00022527"/>
    </source>
</evidence>
<keyword evidence="1" id="KW-0418">Kinase</keyword>
<evidence type="ECO:0000256" key="2">
    <source>
        <dbReference type="SAM" id="MobiDB-lite"/>
    </source>
</evidence>
<keyword evidence="4" id="KW-0067">ATP-binding</keyword>
<name>A0AB39QGB8_9ACTN</name>
<keyword evidence="4" id="KW-0547">Nucleotide-binding</keyword>
<dbReference type="RefSeq" id="WP_369221391.1">
    <property type="nucleotide sequence ID" value="NZ_CP163441.1"/>
</dbReference>
<gene>
    <name evidence="4" type="ORF">AB5J52_05690</name>
</gene>
<dbReference type="CDD" id="cd16936">
    <property type="entry name" value="HATPase_RsbW-like"/>
    <property type="match status" value="1"/>
</dbReference>
<dbReference type="Gene3D" id="3.30.565.10">
    <property type="entry name" value="Histidine kinase-like ATPase, C-terminal domain"/>
    <property type="match status" value="1"/>
</dbReference>
<evidence type="ECO:0000259" key="3">
    <source>
        <dbReference type="Pfam" id="PF13581"/>
    </source>
</evidence>
<organism evidence="4">
    <name type="scientific">Streptomyces sp. R39</name>
    <dbReference type="NCBI Taxonomy" id="3238631"/>
    <lineage>
        <taxon>Bacteria</taxon>
        <taxon>Bacillati</taxon>
        <taxon>Actinomycetota</taxon>
        <taxon>Actinomycetes</taxon>
        <taxon>Kitasatosporales</taxon>
        <taxon>Streptomycetaceae</taxon>
        <taxon>Streptomyces</taxon>
    </lineage>
</organism>
<feature type="domain" description="Histidine kinase/HSP90-like ATPase" evidence="3">
    <location>
        <begin position="30"/>
        <end position="138"/>
    </location>
</feature>
<dbReference type="PANTHER" id="PTHR35526">
    <property type="entry name" value="ANTI-SIGMA-F FACTOR RSBW-RELATED"/>
    <property type="match status" value="1"/>
</dbReference>
<dbReference type="AlphaFoldDB" id="A0AB39QGB8"/>
<reference evidence="4" key="1">
    <citation type="submission" date="2024-07" db="EMBL/GenBank/DDBJ databases">
        <authorList>
            <person name="Yu S.T."/>
        </authorList>
    </citation>
    <scope>NUCLEOTIDE SEQUENCE</scope>
    <source>
        <strain evidence="4">R39</strain>
    </source>
</reference>
<feature type="region of interest" description="Disordered" evidence="2">
    <location>
        <begin position="1"/>
        <end position="21"/>
    </location>
</feature>
<sequence>MAVPSRKQEADEEPLARPGRCGVAWGGARTSVAEARCAVRAFLARHGLRPEDRPSQDAQLVVSELVTNAVRHAPGPADLVLELQPGAERLLIAVRDCSPSPPALREDDPARVGGHGLRLVRRLCSQVRTVPAPPGKRVVALLELRGDR</sequence>
<keyword evidence="1" id="KW-0723">Serine/threonine-protein kinase</keyword>
<dbReference type="PANTHER" id="PTHR35526:SF3">
    <property type="entry name" value="ANTI-SIGMA-F FACTOR RSBW"/>
    <property type="match status" value="1"/>
</dbReference>
<dbReference type="SUPFAM" id="SSF55874">
    <property type="entry name" value="ATPase domain of HSP90 chaperone/DNA topoisomerase II/histidine kinase"/>
    <property type="match status" value="1"/>
</dbReference>
<dbReference type="GO" id="GO:0005524">
    <property type="term" value="F:ATP binding"/>
    <property type="evidence" value="ECO:0007669"/>
    <property type="project" value="UniProtKB-KW"/>
</dbReference>
<keyword evidence="1" id="KW-0808">Transferase</keyword>